<evidence type="ECO:0000313" key="5">
    <source>
        <dbReference type="Proteomes" id="UP001201980"/>
    </source>
</evidence>
<reference evidence="4" key="1">
    <citation type="submission" date="2022-07" db="EMBL/GenBank/DDBJ databases">
        <title>Draft genome sequence of Zalerion maritima ATCC 34329, a (micro)plastics degrading marine fungus.</title>
        <authorList>
            <person name="Paco A."/>
            <person name="Goncalves M.F.M."/>
            <person name="Rocha-Santos T.A.P."/>
            <person name="Alves A."/>
        </authorList>
    </citation>
    <scope>NUCLEOTIDE SEQUENCE</scope>
    <source>
        <strain evidence="4">ATCC 34329</strain>
    </source>
</reference>
<feature type="compositionally biased region" description="Acidic residues" evidence="2">
    <location>
        <begin position="254"/>
        <end position="266"/>
    </location>
</feature>
<keyword evidence="1" id="KW-0863">Zinc-finger</keyword>
<protein>
    <submittedName>
        <fullName evidence="4">Znf1</fullName>
    </submittedName>
</protein>
<keyword evidence="1" id="KW-0479">Metal-binding</keyword>
<gene>
    <name evidence="4" type="ORF">MKZ38_004424</name>
</gene>
<accession>A0AAD5WR21</accession>
<name>A0AAD5WR21_9PEZI</name>
<dbReference type="Gene3D" id="3.30.40.10">
    <property type="entry name" value="Zinc/RING finger domain, C3HC4 (zinc finger)"/>
    <property type="match status" value="1"/>
</dbReference>
<dbReference type="InterPro" id="IPR013083">
    <property type="entry name" value="Znf_RING/FYVE/PHD"/>
</dbReference>
<feature type="region of interest" description="Disordered" evidence="2">
    <location>
        <begin position="1"/>
        <end position="24"/>
    </location>
</feature>
<dbReference type="PANTHER" id="PTHR21540">
    <property type="entry name" value="RING FINGER AND SWIM DOMAIN-CONTAINING PROTEIN 2"/>
    <property type="match status" value="1"/>
</dbReference>
<evidence type="ECO:0000256" key="1">
    <source>
        <dbReference type="PROSITE-ProRule" id="PRU00325"/>
    </source>
</evidence>
<evidence type="ECO:0000313" key="4">
    <source>
        <dbReference type="EMBL" id="KAJ2897748.1"/>
    </source>
</evidence>
<feature type="domain" description="SWIM-type" evidence="3">
    <location>
        <begin position="144"/>
        <end position="176"/>
    </location>
</feature>
<dbReference type="GO" id="GO:0008270">
    <property type="term" value="F:zinc ion binding"/>
    <property type="evidence" value="ECO:0007669"/>
    <property type="project" value="UniProtKB-KW"/>
</dbReference>
<dbReference type="EMBL" id="JAKWBI020000259">
    <property type="protein sequence ID" value="KAJ2897748.1"/>
    <property type="molecule type" value="Genomic_DNA"/>
</dbReference>
<dbReference type="PANTHER" id="PTHR21540:SF0">
    <property type="entry name" value="PHD FAMILY PROTEIN"/>
    <property type="match status" value="1"/>
</dbReference>
<evidence type="ECO:0000256" key="2">
    <source>
        <dbReference type="SAM" id="MobiDB-lite"/>
    </source>
</evidence>
<keyword evidence="5" id="KW-1185">Reference proteome</keyword>
<dbReference type="SUPFAM" id="SSF57850">
    <property type="entry name" value="RING/U-box"/>
    <property type="match status" value="1"/>
</dbReference>
<evidence type="ECO:0000259" key="3">
    <source>
        <dbReference type="PROSITE" id="PS50966"/>
    </source>
</evidence>
<comment type="caution">
    <text evidence="4">The sequence shown here is derived from an EMBL/GenBank/DDBJ whole genome shotgun (WGS) entry which is preliminary data.</text>
</comment>
<dbReference type="InterPro" id="IPR007527">
    <property type="entry name" value="Znf_SWIM"/>
</dbReference>
<organism evidence="4 5">
    <name type="scientific">Zalerion maritima</name>
    <dbReference type="NCBI Taxonomy" id="339359"/>
    <lineage>
        <taxon>Eukaryota</taxon>
        <taxon>Fungi</taxon>
        <taxon>Dikarya</taxon>
        <taxon>Ascomycota</taxon>
        <taxon>Pezizomycotina</taxon>
        <taxon>Sordariomycetes</taxon>
        <taxon>Lulworthiomycetidae</taxon>
        <taxon>Lulworthiales</taxon>
        <taxon>Lulworthiaceae</taxon>
        <taxon>Zalerion</taxon>
    </lineage>
</organism>
<feature type="compositionally biased region" description="Polar residues" evidence="2">
    <location>
        <begin position="1"/>
        <end position="17"/>
    </location>
</feature>
<dbReference type="InterPro" id="IPR039903">
    <property type="entry name" value="Zswim2"/>
</dbReference>
<proteinExistence type="predicted"/>
<feature type="region of interest" description="Disordered" evidence="2">
    <location>
        <begin position="254"/>
        <end position="300"/>
    </location>
</feature>
<dbReference type="Proteomes" id="UP001201980">
    <property type="component" value="Unassembled WGS sequence"/>
</dbReference>
<dbReference type="GO" id="GO:0061630">
    <property type="term" value="F:ubiquitin protein ligase activity"/>
    <property type="evidence" value="ECO:0007669"/>
    <property type="project" value="InterPro"/>
</dbReference>
<dbReference type="PROSITE" id="PS50966">
    <property type="entry name" value="ZF_SWIM"/>
    <property type="match status" value="1"/>
</dbReference>
<keyword evidence="1" id="KW-0862">Zinc</keyword>
<feature type="compositionally biased region" description="Basic and acidic residues" evidence="2">
    <location>
        <begin position="273"/>
        <end position="300"/>
    </location>
</feature>
<dbReference type="AlphaFoldDB" id="A0AAD5WR21"/>
<sequence length="473" mass="54590">MGRVKNTTAAGTNSGRGSTKRCRRLPKLTMRKMHRKERKPAALTSAAAKVKKKASAWPPIATDELFSNEIRAVHMEVFPKRDRLVFMPDDKPLRPRRDNPPPGFHALLNKAFEKRFFILNRWSAGTAFAPQELVEIMDDDGHVYQTLIKNTPTCNCPKGFRKYQCEHWVFIMAQVLCARWGHLYQIALLNSELRDIFWRAPGPVPYNTVAYRESQKKKKERKPTDGFCIVCYIEFKETNPGDMTGHNETDADADMAEAEEAEEAEEAACPADGKQRDKDDDVTDAEAKAKHQSDDSSTKKTAGEELVWCRGVCGQNIHQRCFEQWNNAKSPQSHKCPYCRSPWNTDPADAFETVKKEQEWLSNMKDETDCQLQDEVSDRTSVKTWHLLTTRGYFLRHSSTTARVERARERYQCGEWFDPSHSEPTDEFDGRNTDYWGRWDDVDDSRREAFENEQAAREHFDDFGTIEPINDQM</sequence>